<evidence type="ECO:0000313" key="6">
    <source>
        <dbReference type="EMBL" id="RJP24560.1"/>
    </source>
</evidence>
<dbReference type="UniPathway" id="UPA00358">
    <property type="reaction ID" value="UER00476"/>
</dbReference>
<dbReference type="Pfam" id="PF02348">
    <property type="entry name" value="CTP_transf_3"/>
    <property type="match status" value="1"/>
</dbReference>
<gene>
    <name evidence="5 6" type="primary">kdsB</name>
    <name evidence="6" type="ORF">C4520_03805</name>
</gene>
<dbReference type="EMBL" id="QZKU01000033">
    <property type="protein sequence ID" value="RJP24560.1"/>
    <property type="molecule type" value="Genomic_DNA"/>
</dbReference>
<comment type="pathway">
    <text evidence="5">Nucleotide-sugar biosynthesis; CMP-3-deoxy-D-manno-octulosonate biosynthesis; CMP-3-deoxy-D-manno-octulosonate from 3-deoxy-D-manno-octulosonate and CTP: step 1/1.</text>
</comment>
<evidence type="ECO:0000256" key="3">
    <source>
        <dbReference type="ARBA" id="ARBA00022695"/>
    </source>
</evidence>
<sequence>MAKAIIVIPARYGSTRLPGKALAEIEGKPLVQHVYDRARLSKLASDCLIATDDERIRRACEAHGSKVVMTSPHHNSGTDRMAEVAEGTDGDVYINVQGDEPLIDPDAVDLIIKMMFADPPIRMGTLKRPITTYEDFTNPNMARVVCDRNDFALYFSRAPIPFLTKEQFEQAGDGRPIFKHIGMYSFRRDFLLEFARMPQSILEKTERLEQLRALEAGVKIKVPTTNYESISVETQADLDRVRALFARRR</sequence>
<dbReference type="InterPro" id="IPR003329">
    <property type="entry name" value="Cytidylyl_trans"/>
</dbReference>
<dbReference type="NCBIfam" id="NF009905">
    <property type="entry name" value="PRK13368.1"/>
    <property type="match status" value="1"/>
</dbReference>
<dbReference type="InterPro" id="IPR029044">
    <property type="entry name" value="Nucleotide-diphossugar_trans"/>
</dbReference>
<dbReference type="SUPFAM" id="SSF53448">
    <property type="entry name" value="Nucleotide-diphospho-sugar transferases"/>
    <property type="match status" value="1"/>
</dbReference>
<proteinExistence type="inferred from homology"/>
<dbReference type="FunFam" id="3.90.550.10:FF:000011">
    <property type="entry name" value="3-deoxy-manno-octulosonate cytidylyltransferase"/>
    <property type="match status" value="1"/>
</dbReference>
<dbReference type="GO" id="GO:0009103">
    <property type="term" value="P:lipopolysaccharide biosynthetic process"/>
    <property type="evidence" value="ECO:0007669"/>
    <property type="project" value="UniProtKB-UniRule"/>
</dbReference>
<dbReference type="PANTHER" id="PTHR42866">
    <property type="entry name" value="3-DEOXY-MANNO-OCTULOSONATE CYTIDYLYLTRANSFERASE"/>
    <property type="match status" value="1"/>
</dbReference>
<evidence type="ECO:0000313" key="7">
    <source>
        <dbReference type="Proteomes" id="UP000265882"/>
    </source>
</evidence>
<comment type="caution">
    <text evidence="6">The sequence shown here is derived from an EMBL/GenBank/DDBJ whole genome shotgun (WGS) entry which is preliminary data.</text>
</comment>
<dbReference type="GO" id="GO:0008690">
    <property type="term" value="F:3-deoxy-manno-octulosonate cytidylyltransferase activity"/>
    <property type="evidence" value="ECO:0007669"/>
    <property type="project" value="UniProtKB-UniRule"/>
</dbReference>
<dbReference type="GO" id="GO:0016020">
    <property type="term" value="C:membrane"/>
    <property type="evidence" value="ECO:0007669"/>
    <property type="project" value="UniProtKB-SubCell"/>
</dbReference>
<comment type="similarity">
    <text evidence="5">Belongs to the KdsB family.</text>
</comment>
<evidence type="ECO:0000256" key="1">
    <source>
        <dbReference type="ARBA" id="ARBA00004370"/>
    </source>
</evidence>
<organism evidence="6 7">
    <name type="scientific">Abyssobacteria bacterium (strain SURF_5)</name>
    <dbReference type="NCBI Taxonomy" id="2093360"/>
    <lineage>
        <taxon>Bacteria</taxon>
        <taxon>Pseudomonadati</taxon>
        <taxon>Candidatus Hydrogenedentota</taxon>
        <taxon>Candidatus Abyssobacteria</taxon>
    </lineage>
</organism>
<accession>A0A3A4P5D5</accession>
<dbReference type="Gene3D" id="3.90.550.10">
    <property type="entry name" value="Spore Coat Polysaccharide Biosynthesis Protein SpsA, Chain A"/>
    <property type="match status" value="1"/>
</dbReference>
<comment type="catalytic activity">
    <reaction evidence="5">
        <text>3-deoxy-alpha-D-manno-oct-2-ulosonate + CTP = CMP-3-deoxy-beta-D-manno-octulosonate + diphosphate</text>
        <dbReference type="Rhea" id="RHEA:23448"/>
        <dbReference type="ChEBI" id="CHEBI:33019"/>
        <dbReference type="ChEBI" id="CHEBI:37563"/>
        <dbReference type="ChEBI" id="CHEBI:85986"/>
        <dbReference type="ChEBI" id="CHEBI:85987"/>
        <dbReference type="EC" id="2.7.7.38"/>
    </reaction>
</comment>
<dbReference type="GO" id="GO:0033468">
    <property type="term" value="P:CMP-keto-3-deoxy-D-manno-octulosonic acid biosynthetic process"/>
    <property type="evidence" value="ECO:0007669"/>
    <property type="project" value="UniProtKB-UniRule"/>
</dbReference>
<comment type="subcellular location">
    <subcellularLocation>
        <location evidence="5">Cytoplasm</location>
    </subcellularLocation>
    <subcellularLocation>
        <location evidence="1">Membrane</location>
    </subcellularLocation>
</comment>
<dbReference type="NCBIfam" id="TIGR00466">
    <property type="entry name" value="kdsB"/>
    <property type="match status" value="1"/>
</dbReference>
<dbReference type="NCBIfam" id="NF003950">
    <property type="entry name" value="PRK05450.1-3"/>
    <property type="match status" value="1"/>
</dbReference>
<keyword evidence="3 5" id="KW-0548">Nucleotidyltransferase</keyword>
<keyword evidence="5" id="KW-0963">Cytoplasm</keyword>
<name>A0A3A4P5D5_ABYX5</name>
<protein>
    <recommendedName>
        <fullName evidence="5">3-deoxy-manno-octulosonate cytidylyltransferase</fullName>
        <ecNumber evidence="5">2.7.7.38</ecNumber>
    </recommendedName>
    <alternativeName>
        <fullName evidence="5">CMP-2-keto-3-deoxyoctulosonic acid synthase</fullName>
        <shortName evidence="5">CKS</shortName>
        <shortName evidence="5">CMP-KDO synthase</shortName>
    </alternativeName>
</protein>
<keyword evidence="4 5" id="KW-0448">Lipopolysaccharide biosynthesis</keyword>
<dbReference type="HAMAP" id="MF_00057">
    <property type="entry name" value="KdsB"/>
    <property type="match status" value="1"/>
</dbReference>
<dbReference type="PANTHER" id="PTHR42866:SF2">
    <property type="entry name" value="3-DEOXY-MANNO-OCTULOSONATE CYTIDYLYLTRANSFERASE, MITOCHONDRIAL"/>
    <property type="match status" value="1"/>
</dbReference>
<comment type="function">
    <text evidence="5">Activates KDO (a required 8-carbon sugar) for incorporation into bacterial lipopolysaccharide in Gram-negative bacteria.</text>
</comment>
<keyword evidence="2 5" id="KW-0808">Transferase</keyword>
<reference evidence="6 7" key="1">
    <citation type="journal article" date="2017" name="ISME J.">
        <title>Energy and carbon metabolisms in a deep terrestrial subsurface fluid microbial community.</title>
        <authorList>
            <person name="Momper L."/>
            <person name="Jungbluth S.P."/>
            <person name="Lee M.D."/>
            <person name="Amend J.P."/>
        </authorList>
    </citation>
    <scope>NUCLEOTIDE SEQUENCE [LARGE SCALE GENOMIC DNA]</scope>
    <source>
        <strain evidence="6">SURF_5</strain>
    </source>
</reference>
<dbReference type="NCBIfam" id="NF003952">
    <property type="entry name" value="PRK05450.1-5"/>
    <property type="match status" value="1"/>
</dbReference>
<evidence type="ECO:0000256" key="4">
    <source>
        <dbReference type="ARBA" id="ARBA00022985"/>
    </source>
</evidence>
<dbReference type="InterPro" id="IPR004528">
    <property type="entry name" value="KdsB"/>
</dbReference>
<evidence type="ECO:0000256" key="2">
    <source>
        <dbReference type="ARBA" id="ARBA00022679"/>
    </source>
</evidence>
<dbReference type="AlphaFoldDB" id="A0A3A4P5D5"/>
<dbReference type="EC" id="2.7.7.38" evidence="5"/>
<dbReference type="Proteomes" id="UP000265882">
    <property type="component" value="Unassembled WGS sequence"/>
</dbReference>
<dbReference type="GO" id="GO:0005829">
    <property type="term" value="C:cytosol"/>
    <property type="evidence" value="ECO:0007669"/>
    <property type="project" value="TreeGrafter"/>
</dbReference>
<evidence type="ECO:0000256" key="5">
    <source>
        <dbReference type="HAMAP-Rule" id="MF_00057"/>
    </source>
</evidence>
<dbReference type="CDD" id="cd02517">
    <property type="entry name" value="CMP-KDO-Synthetase"/>
    <property type="match status" value="1"/>
</dbReference>